<evidence type="ECO:0000256" key="7">
    <source>
        <dbReference type="ARBA" id="ARBA00023306"/>
    </source>
</evidence>
<reference evidence="10" key="1">
    <citation type="submission" date="2023-06" db="EMBL/GenBank/DDBJ databases">
        <title>Genome-scale phylogeny and comparative genomics of the fungal order Sordariales.</title>
        <authorList>
            <consortium name="Lawrence Berkeley National Laboratory"/>
            <person name="Hensen N."/>
            <person name="Bonometti L."/>
            <person name="Westerberg I."/>
            <person name="Brannstrom I.O."/>
            <person name="Guillou S."/>
            <person name="Cros-Aarteil S."/>
            <person name="Calhoun S."/>
            <person name="Haridas S."/>
            <person name="Kuo A."/>
            <person name="Mondo S."/>
            <person name="Pangilinan J."/>
            <person name="Riley R."/>
            <person name="Labutti K."/>
            <person name="Andreopoulos B."/>
            <person name="Lipzen A."/>
            <person name="Chen C."/>
            <person name="Yanf M."/>
            <person name="Daum C."/>
            <person name="Ng V."/>
            <person name="Clum A."/>
            <person name="Steindorff A."/>
            <person name="Ohm R."/>
            <person name="Martin F."/>
            <person name="Silar P."/>
            <person name="Natvig D."/>
            <person name="Lalanne C."/>
            <person name="Gautier V."/>
            <person name="Ament-Velasquez S.L."/>
            <person name="Kruys A."/>
            <person name="Hutchinson M.I."/>
            <person name="Powell A.J."/>
            <person name="Barry K."/>
            <person name="Miller A.N."/>
            <person name="Grigoriev I.V."/>
            <person name="Debuchy R."/>
            <person name="Gladieux P."/>
            <person name="Thoren M.H."/>
            <person name="Johannesson H."/>
        </authorList>
    </citation>
    <scope>NUCLEOTIDE SEQUENCE</scope>
    <source>
        <strain evidence="10">8032-3</strain>
    </source>
</reference>
<gene>
    <name evidence="10" type="ORF">QBC33DRAFT_497216</name>
</gene>
<evidence type="ECO:0000256" key="5">
    <source>
        <dbReference type="ARBA" id="ARBA00022840"/>
    </source>
</evidence>
<sequence length="918" mass="99157">MAPPAKRRKRKVVDDSEAEDDDGAGTNNNTLKRYLLSSPDTKMSSTTAGGSRPTTTSPSPIRRKNLPPNTQVHAAASSRTTRSHLFHAATKSPSTSPEKSKTRAQKKAKIEEKGKTADLLTLFSKQAQKNQSSNGKKDTTLDLEDIISDPISEDDDVALHKTAVSSIVGKNAQKRFKESSQSAPVGSSASTGHRFLKAPNPTKGSTVDDDQRPWSERFAPLNLDELAVHKKKVADVRKWLEDVIGGRLRQRLLILKGAAGTGKTTTMQLLAKDMKCDILEWRNPAGSLGATRGIQSASAQFEEFLGRGGQFGQLDLDSDSDSQRSVPNRLKQDSSRRRMILIEEFPNTFMRSSSALTSFRNNILQFLAANTPALATFGQQQAADPITPIIMIISETLLTTTSASADSFTAHRLLGPEILRHPGAAVIEFNAIAPSLLAKALELVVVKEARKSGRRRTPGPLVLKRLGEIGDIRSAISSLEFLCVKGDDDADWGSKVAFTKPKRGSKESIAMTRGEQESLELISQREASLGIFHAVGKVVYNKRDELPPPRGSLRASAEELPPHLAHNSRPKPSQVSVDTLIDETGTDTHTFISALHENYILSCERSGPMDPLSSIDYINGCIGYLSESDLLCPSWDIFFGGRGFSGISYDRNLGSHILRQDEMAFQVAVRGLLFSLPHPVKRQTPHSGRGNDAFKMFYPTSLKLWRAKEEVEGLADMWATKILKGEDTGPGPPQATSSLTNGSAAFRRNNKGGSVEDWASNQRSLNYAPSSQAKTGAKAGAQDSATPPLLSLGNAARTEMLLERLPYMAHIARRRRCSFGAMGIRDLDKLVSFQGIGNPDAEADESLDDEQEEAGGAGAAGAAEAWATDKPTEESSPRKRSGIGAILSRSGGKGGGGSVAGSLPMQSLVLSDDDIEDD</sequence>
<dbReference type="Pfam" id="PF25812">
    <property type="entry name" value="RAD24_helical"/>
    <property type="match status" value="1"/>
</dbReference>
<dbReference type="FunFam" id="3.40.50.300:FF:002611">
    <property type="entry name" value="Cell cycle checkpoint protein Rad17, putative"/>
    <property type="match status" value="1"/>
</dbReference>
<feature type="region of interest" description="Disordered" evidence="8">
    <location>
        <begin position="836"/>
        <end position="918"/>
    </location>
</feature>
<dbReference type="GO" id="GO:0003682">
    <property type="term" value="F:chromatin binding"/>
    <property type="evidence" value="ECO:0007669"/>
    <property type="project" value="TreeGrafter"/>
</dbReference>
<dbReference type="AlphaFoldDB" id="A0AAJ0BX20"/>
<dbReference type="GeneID" id="85308774"/>
<evidence type="ECO:0000256" key="1">
    <source>
        <dbReference type="ARBA" id="ARBA00004123"/>
    </source>
</evidence>
<dbReference type="PANTHER" id="PTHR12172">
    <property type="entry name" value="CELL CYCLE CHECKPOINT PROTEIN RAD17"/>
    <property type="match status" value="1"/>
</dbReference>
<evidence type="ECO:0000313" key="10">
    <source>
        <dbReference type="EMBL" id="KAK1764647.1"/>
    </source>
</evidence>
<feature type="domain" description="Checkpoint protein RAD24-like helical bundle" evidence="9">
    <location>
        <begin position="526"/>
        <end position="631"/>
    </location>
</feature>
<evidence type="ECO:0000256" key="4">
    <source>
        <dbReference type="ARBA" id="ARBA00022763"/>
    </source>
</evidence>
<dbReference type="GO" id="GO:0006281">
    <property type="term" value="P:DNA repair"/>
    <property type="evidence" value="ECO:0007669"/>
    <property type="project" value="InterPro"/>
</dbReference>
<dbReference type="GO" id="GO:0005634">
    <property type="term" value="C:nucleus"/>
    <property type="evidence" value="ECO:0007669"/>
    <property type="project" value="UniProtKB-SubCell"/>
</dbReference>
<evidence type="ECO:0000256" key="6">
    <source>
        <dbReference type="ARBA" id="ARBA00023242"/>
    </source>
</evidence>
<comment type="caution">
    <text evidence="10">The sequence shown here is derived from an EMBL/GenBank/DDBJ whole genome shotgun (WGS) entry which is preliminary data.</text>
</comment>
<feature type="region of interest" description="Disordered" evidence="8">
    <location>
        <begin position="770"/>
        <end position="790"/>
    </location>
</feature>
<keyword evidence="6" id="KW-0539">Nucleus</keyword>
<keyword evidence="5" id="KW-0067">ATP-binding</keyword>
<keyword evidence="4" id="KW-0227">DNA damage</keyword>
<evidence type="ECO:0000313" key="11">
    <source>
        <dbReference type="Proteomes" id="UP001244011"/>
    </source>
</evidence>
<dbReference type="GO" id="GO:0000077">
    <property type="term" value="P:DNA damage checkpoint signaling"/>
    <property type="evidence" value="ECO:0007669"/>
    <property type="project" value="TreeGrafter"/>
</dbReference>
<organism evidence="10 11">
    <name type="scientific">Phialemonium atrogriseum</name>
    <dbReference type="NCBI Taxonomy" id="1093897"/>
    <lineage>
        <taxon>Eukaryota</taxon>
        <taxon>Fungi</taxon>
        <taxon>Dikarya</taxon>
        <taxon>Ascomycota</taxon>
        <taxon>Pezizomycotina</taxon>
        <taxon>Sordariomycetes</taxon>
        <taxon>Sordariomycetidae</taxon>
        <taxon>Cephalothecales</taxon>
        <taxon>Cephalothecaceae</taxon>
        <taxon>Phialemonium</taxon>
    </lineage>
</organism>
<keyword evidence="11" id="KW-1185">Reference proteome</keyword>
<feature type="region of interest" description="Disordered" evidence="8">
    <location>
        <begin position="724"/>
        <end position="757"/>
    </location>
</feature>
<dbReference type="InterPro" id="IPR004582">
    <property type="entry name" value="Checkpoint_prot_Rad17_Rad24"/>
</dbReference>
<feature type="region of interest" description="Disordered" evidence="8">
    <location>
        <begin position="175"/>
        <end position="213"/>
    </location>
</feature>
<feature type="region of interest" description="Disordered" evidence="8">
    <location>
        <begin position="547"/>
        <end position="575"/>
    </location>
</feature>
<protein>
    <submittedName>
        <fullName evidence="10">Cell cycle checkpoint protein rad17 protein</fullName>
    </submittedName>
</protein>
<feature type="compositionally biased region" description="Basic residues" evidence="8">
    <location>
        <begin position="1"/>
        <end position="11"/>
    </location>
</feature>
<feature type="region of interest" description="Disordered" evidence="8">
    <location>
        <begin position="1"/>
        <end position="113"/>
    </location>
</feature>
<evidence type="ECO:0000259" key="9">
    <source>
        <dbReference type="Pfam" id="PF25812"/>
    </source>
</evidence>
<dbReference type="Pfam" id="PF03215">
    <property type="entry name" value="Rad17"/>
    <property type="match status" value="1"/>
</dbReference>
<dbReference type="EMBL" id="MU839019">
    <property type="protein sequence ID" value="KAK1764647.1"/>
    <property type="molecule type" value="Genomic_DNA"/>
</dbReference>
<feature type="compositionally biased region" description="Acidic residues" evidence="8">
    <location>
        <begin position="841"/>
        <end position="853"/>
    </location>
</feature>
<feature type="compositionally biased region" description="Polar residues" evidence="8">
    <location>
        <begin position="67"/>
        <end position="80"/>
    </location>
</feature>
<dbReference type="RefSeq" id="XP_060280860.1">
    <property type="nucleotide sequence ID" value="XM_060425587.1"/>
</dbReference>
<feature type="compositionally biased region" description="Polar residues" evidence="8">
    <location>
        <begin position="734"/>
        <end position="743"/>
    </location>
</feature>
<feature type="compositionally biased region" description="Polar residues" evidence="8">
    <location>
        <begin position="38"/>
        <end position="59"/>
    </location>
</feature>
<dbReference type="GO" id="GO:0003689">
    <property type="term" value="F:DNA clamp loader activity"/>
    <property type="evidence" value="ECO:0007669"/>
    <property type="project" value="TreeGrafter"/>
</dbReference>
<dbReference type="Proteomes" id="UP001244011">
    <property type="component" value="Unassembled WGS sequence"/>
</dbReference>
<keyword evidence="3" id="KW-0547">Nucleotide-binding</keyword>
<name>A0AAJ0BX20_9PEZI</name>
<dbReference type="PANTHER" id="PTHR12172:SF0">
    <property type="entry name" value="CELL CYCLE CHECKPOINT PROTEIN RAD17"/>
    <property type="match status" value="1"/>
</dbReference>
<comment type="similarity">
    <text evidence="2">Belongs to the rad17/RAD24 family.</text>
</comment>
<feature type="compositionally biased region" description="Low complexity" evidence="8">
    <location>
        <begin position="179"/>
        <end position="190"/>
    </location>
</feature>
<accession>A0AAJ0BX20</accession>
<dbReference type="GO" id="GO:0005524">
    <property type="term" value="F:ATP binding"/>
    <property type="evidence" value="ECO:0007669"/>
    <property type="project" value="UniProtKB-KW"/>
</dbReference>
<keyword evidence="7" id="KW-0131">Cell cycle</keyword>
<evidence type="ECO:0000256" key="8">
    <source>
        <dbReference type="SAM" id="MobiDB-lite"/>
    </source>
</evidence>
<dbReference type="GO" id="GO:0033314">
    <property type="term" value="P:mitotic DNA replication checkpoint signaling"/>
    <property type="evidence" value="ECO:0007669"/>
    <property type="project" value="TreeGrafter"/>
</dbReference>
<comment type="subcellular location">
    <subcellularLocation>
        <location evidence="1">Nucleus</location>
    </subcellularLocation>
</comment>
<proteinExistence type="inferred from homology"/>
<dbReference type="InterPro" id="IPR027417">
    <property type="entry name" value="P-loop_NTPase"/>
</dbReference>
<dbReference type="SUPFAM" id="SSF52540">
    <property type="entry name" value="P-loop containing nucleoside triphosphate hydrolases"/>
    <property type="match status" value="1"/>
</dbReference>
<evidence type="ECO:0000256" key="3">
    <source>
        <dbReference type="ARBA" id="ARBA00022741"/>
    </source>
</evidence>
<dbReference type="InterPro" id="IPR057927">
    <property type="entry name" value="RAD24-like_helical"/>
</dbReference>
<evidence type="ECO:0000256" key="2">
    <source>
        <dbReference type="ARBA" id="ARBA00006168"/>
    </source>
</evidence>
<dbReference type="Gene3D" id="3.40.50.300">
    <property type="entry name" value="P-loop containing nucleotide triphosphate hydrolases"/>
    <property type="match status" value="1"/>
</dbReference>